<feature type="transmembrane region" description="Helical" evidence="1">
    <location>
        <begin position="27"/>
        <end position="43"/>
    </location>
</feature>
<proteinExistence type="predicted"/>
<dbReference type="OrthoDB" id="8537043at2"/>
<evidence type="ECO:0008006" key="4">
    <source>
        <dbReference type="Google" id="ProtNLM"/>
    </source>
</evidence>
<accession>A0A3S8ZS74</accession>
<dbReference type="EMBL" id="CP034433">
    <property type="protein sequence ID" value="AZN36304.1"/>
    <property type="molecule type" value="Genomic_DNA"/>
</dbReference>
<protein>
    <recommendedName>
        <fullName evidence="4">DNA gyrase subunit B</fullName>
    </recommendedName>
</protein>
<dbReference type="AlphaFoldDB" id="A0A3S8ZS74"/>
<feature type="transmembrane region" description="Helical" evidence="1">
    <location>
        <begin position="123"/>
        <end position="141"/>
    </location>
</feature>
<feature type="transmembrane region" description="Helical" evidence="1">
    <location>
        <begin position="48"/>
        <end position="66"/>
    </location>
</feature>
<keyword evidence="1" id="KW-1133">Transmembrane helix</keyword>
<keyword evidence="1" id="KW-0812">Transmembrane</keyword>
<dbReference type="KEGG" id="iod:EJO50_07265"/>
<dbReference type="RefSeq" id="WP_125972858.1">
    <property type="nucleotide sequence ID" value="NZ_CP034433.1"/>
</dbReference>
<evidence type="ECO:0000313" key="3">
    <source>
        <dbReference type="Proteomes" id="UP000282438"/>
    </source>
</evidence>
<feature type="transmembrane region" description="Helical" evidence="1">
    <location>
        <begin position="72"/>
        <end position="93"/>
    </location>
</feature>
<feature type="transmembrane region" description="Helical" evidence="1">
    <location>
        <begin position="147"/>
        <end position="168"/>
    </location>
</feature>
<evidence type="ECO:0000313" key="2">
    <source>
        <dbReference type="EMBL" id="AZN36304.1"/>
    </source>
</evidence>
<name>A0A3S8ZS74_9NEIS</name>
<gene>
    <name evidence="2" type="ORF">EJO50_07265</name>
</gene>
<dbReference type="Proteomes" id="UP000282438">
    <property type="component" value="Chromosome"/>
</dbReference>
<keyword evidence="3" id="KW-1185">Reference proteome</keyword>
<keyword evidence="1" id="KW-0472">Membrane</keyword>
<reference evidence="2 3" key="1">
    <citation type="submission" date="2018-12" db="EMBL/GenBank/DDBJ databases">
        <title>Complete genome sequence of Iodobacter sp. H11R3.</title>
        <authorList>
            <person name="Bae J.-W."/>
        </authorList>
    </citation>
    <scope>NUCLEOTIDE SEQUENCE [LARGE SCALE GENOMIC DNA]</scope>
    <source>
        <strain evidence="2 3">H11R3</strain>
    </source>
</reference>
<sequence>MRSFILGILTLAYPALIYLGMSHFQPRWLALLLVAMALTRALLTKDKIWLIAASGAALLAVISFMSNQLMPLKLYPVLINAVLCAAFALTLAYPPSAIERLARLREPDLPESGILYTRRVTQVWCGFFIFNGCAALITAFWSDAAWAIYNGLIAYLLMGALFLGEWIIRQRIRAAYD</sequence>
<evidence type="ECO:0000256" key="1">
    <source>
        <dbReference type="SAM" id="Phobius"/>
    </source>
</evidence>
<organism evidence="2 3">
    <name type="scientific">Iodobacter ciconiae</name>
    <dbReference type="NCBI Taxonomy" id="2496266"/>
    <lineage>
        <taxon>Bacteria</taxon>
        <taxon>Pseudomonadati</taxon>
        <taxon>Pseudomonadota</taxon>
        <taxon>Betaproteobacteria</taxon>
        <taxon>Neisseriales</taxon>
        <taxon>Chitinibacteraceae</taxon>
        <taxon>Iodobacter</taxon>
    </lineage>
</organism>